<keyword evidence="3" id="KW-1185">Reference proteome</keyword>
<evidence type="ECO:0000313" key="2">
    <source>
        <dbReference type="EMBL" id="KAJ8337524.1"/>
    </source>
</evidence>
<feature type="region of interest" description="Disordered" evidence="1">
    <location>
        <begin position="46"/>
        <end position="78"/>
    </location>
</feature>
<name>A0A9Q1EEW5_SYNKA</name>
<protein>
    <submittedName>
        <fullName evidence="2">Uncharacterized protein</fullName>
    </submittedName>
</protein>
<organism evidence="2 3">
    <name type="scientific">Synaphobranchus kaupii</name>
    <name type="common">Kaup's arrowtooth eel</name>
    <dbReference type="NCBI Taxonomy" id="118154"/>
    <lineage>
        <taxon>Eukaryota</taxon>
        <taxon>Metazoa</taxon>
        <taxon>Chordata</taxon>
        <taxon>Craniata</taxon>
        <taxon>Vertebrata</taxon>
        <taxon>Euteleostomi</taxon>
        <taxon>Actinopterygii</taxon>
        <taxon>Neopterygii</taxon>
        <taxon>Teleostei</taxon>
        <taxon>Anguilliformes</taxon>
        <taxon>Synaphobranchidae</taxon>
        <taxon>Synaphobranchus</taxon>
    </lineage>
</organism>
<reference evidence="2" key="1">
    <citation type="journal article" date="2023" name="Science">
        <title>Genome structures resolve the early diversification of teleost fishes.</title>
        <authorList>
            <person name="Parey E."/>
            <person name="Louis A."/>
            <person name="Montfort J."/>
            <person name="Bouchez O."/>
            <person name="Roques C."/>
            <person name="Iampietro C."/>
            <person name="Lluch J."/>
            <person name="Castinel A."/>
            <person name="Donnadieu C."/>
            <person name="Desvignes T."/>
            <person name="Floi Bucao C."/>
            <person name="Jouanno E."/>
            <person name="Wen M."/>
            <person name="Mejri S."/>
            <person name="Dirks R."/>
            <person name="Jansen H."/>
            <person name="Henkel C."/>
            <person name="Chen W.J."/>
            <person name="Zahm M."/>
            <person name="Cabau C."/>
            <person name="Klopp C."/>
            <person name="Thompson A.W."/>
            <person name="Robinson-Rechavi M."/>
            <person name="Braasch I."/>
            <person name="Lecointre G."/>
            <person name="Bobe J."/>
            <person name="Postlethwait J.H."/>
            <person name="Berthelot C."/>
            <person name="Roest Crollius H."/>
            <person name="Guiguen Y."/>
        </authorList>
    </citation>
    <scope>NUCLEOTIDE SEQUENCE</scope>
    <source>
        <strain evidence="2">WJC10195</strain>
    </source>
</reference>
<proteinExistence type="predicted"/>
<feature type="compositionally biased region" description="Polar residues" evidence="1">
    <location>
        <begin position="51"/>
        <end position="69"/>
    </location>
</feature>
<accession>A0A9Q1EEW5</accession>
<dbReference type="Proteomes" id="UP001152622">
    <property type="component" value="Chromosome 18"/>
</dbReference>
<dbReference type="AlphaFoldDB" id="A0A9Q1EEW5"/>
<evidence type="ECO:0000256" key="1">
    <source>
        <dbReference type="SAM" id="MobiDB-lite"/>
    </source>
</evidence>
<dbReference type="EMBL" id="JAINUF010000018">
    <property type="protein sequence ID" value="KAJ8337524.1"/>
    <property type="molecule type" value="Genomic_DNA"/>
</dbReference>
<evidence type="ECO:0000313" key="3">
    <source>
        <dbReference type="Proteomes" id="UP001152622"/>
    </source>
</evidence>
<gene>
    <name evidence="2" type="ORF">SKAU_G00364900</name>
</gene>
<sequence>MRVRYGTYAREHAQVVGVTVAIERVIAVPARPWKPAVVNLQPKLCGETPEFTRSNTQAHGTGEHPNQSPARRVSPAQPQRILALSTRGLFRLAG</sequence>
<comment type="caution">
    <text evidence="2">The sequence shown here is derived from an EMBL/GenBank/DDBJ whole genome shotgun (WGS) entry which is preliminary data.</text>
</comment>